<accession>A0ABQ8IUX4</accession>
<name>A0ABQ8IUX4_DERPT</name>
<dbReference type="Proteomes" id="UP000887458">
    <property type="component" value="Unassembled WGS sequence"/>
</dbReference>
<gene>
    <name evidence="1" type="ORF">DERP_012392</name>
</gene>
<proteinExistence type="predicted"/>
<evidence type="ECO:0000313" key="1">
    <source>
        <dbReference type="EMBL" id="KAH9414012.1"/>
    </source>
</evidence>
<organism evidence="1 2">
    <name type="scientific">Dermatophagoides pteronyssinus</name>
    <name type="common">European house dust mite</name>
    <dbReference type="NCBI Taxonomy" id="6956"/>
    <lineage>
        <taxon>Eukaryota</taxon>
        <taxon>Metazoa</taxon>
        <taxon>Ecdysozoa</taxon>
        <taxon>Arthropoda</taxon>
        <taxon>Chelicerata</taxon>
        <taxon>Arachnida</taxon>
        <taxon>Acari</taxon>
        <taxon>Acariformes</taxon>
        <taxon>Sarcoptiformes</taxon>
        <taxon>Astigmata</taxon>
        <taxon>Psoroptidia</taxon>
        <taxon>Analgoidea</taxon>
        <taxon>Pyroglyphidae</taxon>
        <taxon>Dermatophagoidinae</taxon>
        <taxon>Dermatophagoides</taxon>
    </lineage>
</organism>
<dbReference type="EMBL" id="NJHN03000115">
    <property type="protein sequence ID" value="KAH9414012.1"/>
    <property type="molecule type" value="Genomic_DNA"/>
</dbReference>
<sequence>MITSAEFESRPLVGSSIQMKLGIRCDISSKASANRFRCPPEHLLTSVLAVSIISSSFNIDMALFL</sequence>
<reference evidence="1 2" key="2">
    <citation type="journal article" date="2022" name="Mol. Biol. Evol.">
        <title>Comparative Genomics Reveals Insights into the Divergent Evolution of Astigmatic Mites and Household Pest Adaptations.</title>
        <authorList>
            <person name="Xiong Q."/>
            <person name="Wan A.T."/>
            <person name="Liu X."/>
            <person name="Fung C.S."/>
            <person name="Xiao X."/>
            <person name="Malainual N."/>
            <person name="Hou J."/>
            <person name="Wang L."/>
            <person name="Wang M."/>
            <person name="Yang K.Y."/>
            <person name="Cui Y."/>
            <person name="Leung E.L."/>
            <person name="Nong W."/>
            <person name="Shin S.K."/>
            <person name="Au S.W."/>
            <person name="Jeong K.Y."/>
            <person name="Chew F.T."/>
            <person name="Hui J.H."/>
            <person name="Leung T.F."/>
            <person name="Tungtrongchitr A."/>
            <person name="Zhong N."/>
            <person name="Liu Z."/>
            <person name="Tsui S.K."/>
        </authorList>
    </citation>
    <scope>NUCLEOTIDE SEQUENCE [LARGE SCALE GENOMIC DNA]</scope>
    <source>
        <strain evidence="1">Derp</strain>
    </source>
</reference>
<reference evidence="1 2" key="1">
    <citation type="journal article" date="2018" name="J. Allergy Clin. Immunol.">
        <title>High-quality assembly of Dermatophagoides pteronyssinus genome and transcriptome reveals a wide range of novel allergens.</title>
        <authorList>
            <person name="Liu X.Y."/>
            <person name="Yang K.Y."/>
            <person name="Wang M.Q."/>
            <person name="Kwok J.S."/>
            <person name="Zeng X."/>
            <person name="Yang Z."/>
            <person name="Xiao X.J."/>
            <person name="Lau C.P."/>
            <person name="Li Y."/>
            <person name="Huang Z.M."/>
            <person name="Ba J.G."/>
            <person name="Yim A.K."/>
            <person name="Ouyang C.Y."/>
            <person name="Ngai S.M."/>
            <person name="Chan T.F."/>
            <person name="Leung E.L."/>
            <person name="Liu L."/>
            <person name="Liu Z.G."/>
            <person name="Tsui S.K."/>
        </authorList>
    </citation>
    <scope>NUCLEOTIDE SEQUENCE [LARGE SCALE GENOMIC DNA]</scope>
    <source>
        <strain evidence="1">Derp</strain>
    </source>
</reference>
<evidence type="ECO:0000313" key="2">
    <source>
        <dbReference type="Proteomes" id="UP000887458"/>
    </source>
</evidence>
<comment type="caution">
    <text evidence="1">The sequence shown here is derived from an EMBL/GenBank/DDBJ whole genome shotgun (WGS) entry which is preliminary data.</text>
</comment>
<protein>
    <submittedName>
        <fullName evidence="1">Uncharacterized protein</fullName>
    </submittedName>
</protein>
<keyword evidence="2" id="KW-1185">Reference proteome</keyword>